<protein>
    <submittedName>
        <fullName evidence="4">Flp pilus assembly protein CpaB</fullName>
    </submittedName>
</protein>
<dbReference type="Pfam" id="PF16976">
    <property type="entry name" value="RcpC"/>
    <property type="match status" value="1"/>
</dbReference>
<feature type="transmembrane region" description="Helical" evidence="2">
    <location>
        <begin position="7"/>
        <end position="29"/>
    </location>
</feature>
<dbReference type="EMBL" id="FQZM01000021">
    <property type="protein sequence ID" value="SHJ16595.1"/>
    <property type="molecule type" value="Genomic_DNA"/>
</dbReference>
<feature type="compositionally biased region" description="Low complexity" evidence="1">
    <location>
        <begin position="211"/>
        <end position="221"/>
    </location>
</feature>
<sequence>MDFVKNYRAWIVISVALAVLAGVLTVYTVRSYVGTVRVMAVARDIDAGQVVEAGSLVAVDVPKEVLYPDAVRSASEVAGMVAKGYVPAGTILRKSLFVPPQAAGAAGRLSTLGGDFLAVAVPNSLYTTVAGVLQPGDRVDIYARAKDNVPPEKLAQDIQVLQAGTVTTRDGQQQTQGVVIALKQDELSRILPYLFGDQAKLVFVLKPVGTSSKEGASTATGTGAGGTTSGTDAAVKPGVGGNNAAPSAVPENPAASKTGGNTPGSSEGGR</sequence>
<keyword evidence="2" id="KW-0812">Transmembrane</keyword>
<dbReference type="SMART" id="SM00858">
    <property type="entry name" value="SAF"/>
    <property type="match status" value="1"/>
</dbReference>
<evidence type="ECO:0000313" key="4">
    <source>
        <dbReference type="EMBL" id="SHJ16595.1"/>
    </source>
</evidence>
<dbReference type="Gene3D" id="3.90.1210.10">
    <property type="entry name" value="Antifreeze-like/N-acetylneuraminic acid synthase C-terminal domain"/>
    <property type="match status" value="1"/>
</dbReference>
<reference evidence="5" key="1">
    <citation type="submission" date="2016-11" db="EMBL/GenBank/DDBJ databases">
        <authorList>
            <person name="Varghese N."/>
            <person name="Submissions S."/>
        </authorList>
    </citation>
    <scope>NUCLEOTIDE SEQUENCE [LARGE SCALE GENOMIC DNA]</scope>
    <source>
        <strain evidence="5">DSM 16057</strain>
    </source>
</reference>
<dbReference type="AlphaFoldDB" id="A0A1M6H324"/>
<dbReference type="RefSeq" id="WP_072869164.1">
    <property type="nucleotide sequence ID" value="NZ_FQZM01000021.1"/>
</dbReference>
<feature type="compositionally biased region" description="Polar residues" evidence="1">
    <location>
        <begin position="258"/>
        <end position="270"/>
    </location>
</feature>
<evidence type="ECO:0000259" key="3">
    <source>
        <dbReference type="SMART" id="SM00858"/>
    </source>
</evidence>
<feature type="region of interest" description="Disordered" evidence="1">
    <location>
        <begin position="211"/>
        <end position="270"/>
    </location>
</feature>
<dbReference type="STRING" id="1121432.SAMN02745219_01906"/>
<keyword evidence="2" id="KW-1133">Transmembrane helix</keyword>
<dbReference type="InterPro" id="IPR013974">
    <property type="entry name" value="SAF"/>
</dbReference>
<keyword evidence="2" id="KW-0472">Membrane</keyword>
<proteinExistence type="predicted"/>
<keyword evidence="5" id="KW-1185">Reference proteome</keyword>
<dbReference type="Proteomes" id="UP000184529">
    <property type="component" value="Unassembled WGS sequence"/>
</dbReference>
<gene>
    <name evidence="4" type="ORF">SAMN02745219_01906</name>
</gene>
<accession>A0A1M6H324</accession>
<evidence type="ECO:0000313" key="5">
    <source>
        <dbReference type="Proteomes" id="UP000184529"/>
    </source>
</evidence>
<organism evidence="4 5">
    <name type="scientific">Desulfofundulus thermosubterraneus DSM 16057</name>
    <dbReference type="NCBI Taxonomy" id="1121432"/>
    <lineage>
        <taxon>Bacteria</taxon>
        <taxon>Bacillati</taxon>
        <taxon>Bacillota</taxon>
        <taxon>Clostridia</taxon>
        <taxon>Eubacteriales</taxon>
        <taxon>Peptococcaceae</taxon>
        <taxon>Desulfofundulus</taxon>
    </lineage>
</organism>
<dbReference type="OrthoDB" id="1807698at2"/>
<evidence type="ECO:0000256" key="2">
    <source>
        <dbReference type="SAM" id="Phobius"/>
    </source>
</evidence>
<feature type="domain" description="SAF" evidence="3">
    <location>
        <begin position="36"/>
        <end position="98"/>
    </location>
</feature>
<name>A0A1M6H324_9FIRM</name>
<dbReference type="InterPro" id="IPR031571">
    <property type="entry name" value="RcpC_dom"/>
</dbReference>
<dbReference type="Pfam" id="PF08666">
    <property type="entry name" value="SAF"/>
    <property type="match status" value="1"/>
</dbReference>
<dbReference type="CDD" id="cd11614">
    <property type="entry name" value="SAF_CpaB_FlgA_like"/>
    <property type="match status" value="1"/>
</dbReference>
<evidence type="ECO:0000256" key="1">
    <source>
        <dbReference type="SAM" id="MobiDB-lite"/>
    </source>
</evidence>